<proteinExistence type="predicted"/>
<feature type="region of interest" description="Disordered" evidence="2">
    <location>
        <begin position="1"/>
        <end position="42"/>
    </location>
</feature>
<dbReference type="PROSITE" id="PS50103">
    <property type="entry name" value="ZF_C3H1"/>
    <property type="match status" value="1"/>
</dbReference>
<dbReference type="InterPro" id="IPR000571">
    <property type="entry name" value="Znf_CCCH"/>
</dbReference>
<sequence length="256" mass="28395">MGWHKGTPPVASAPPSDSGEDQAFGSDPQPSIQGPESWCYDVEKPVPHKNVHQEAWESDEWIFSTPAPAPKPKFTEFGEWDMFLPSVPGDDSQPSECQPHIKSSKKENSASVAMHDHRPMSKIFFSEYVPIEEKVEIFKASPDTAWDLQGYRGRVIEVLGLRKGGKTKPNDGKVNPGRYGSTKAKDLGLCYNTFFSTSACVRGSACPWRHDALDEAEIAWIISLGGSRFVERVGECWSLPSKPETTLWLLTAGRKD</sequence>
<dbReference type="Proteomes" id="UP000799757">
    <property type="component" value="Unassembled WGS sequence"/>
</dbReference>
<keyword evidence="5" id="KW-1185">Reference proteome</keyword>
<feature type="compositionally biased region" description="Basic and acidic residues" evidence="2">
    <location>
        <begin position="104"/>
        <end position="113"/>
    </location>
</feature>
<dbReference type="EMBL" id="MU002366">
    <property type="protein sequence ID" value="KAF2787060.1"/>
    <property type="molecule type" value="Genomic_DNA"/>
</dbReference>
<feature type="domain" description="C3H1-type" evidence="3">
    <location>
        <begin position="184"/>
        <end position="213"/>
    </location>
</feature>
<evidence type="ECO:0000313" key="5">
    <source>
        <dbReference type="Proteomes" id="UP000799757"/>
    </source>
</evidence>
<dbReference type="OrthoDB" id="3797593at2759"/>
<name>A0A6A6WSE3_9PLEO</name>
<feature type="zinc finger region" description="C3H1-type" evidence="1">
    <location>
        <begin position="184"/>
        <end position="213"/>
    </location>
</feature>
<dbReference type="AlphaFoldDB" id="A0A6A6WSE3"/>
<keyword evidence="1" id="KW-0863">Zinc-finger</keyword>
<evidence type="ECO:0000256" key="2">
    <source>
        <dbReference type="SAM" id="MobiDB-lite"/>
    </source>
</evidence>
<feature type="region of interest" description="Disordered" evidence="2">
    <location>
        <begin position="89"/>
        <end position="113"/>
    </location>
</feature>
<protein>
    <recommendedName>
        <fullName evidence="3">C3H1-type domain-containing protein</fullName>
    </recommendedName>
</protein>
<reference evidence="4" key="1">
    <citation type="journal article" date="2020" name="Stud. Mycol.">
        <title>101 Dothideomycetes genomes: a test case for predicting lifestyles and emergence of pathogens.</title>
        <authorList>
            <person name="Haridas S."/>
            <person name="Albert R."/>
            <person name="Binder M."/>
            <person name="Bloem J."/>
            <person name="Labutti K."/>
            <person name="Salamov A."/>
            <person name="Andreopoulos B."/>
            <person name="Baker S."/>
            <person name="Barry K."/>
            <person name="Bills G."/>
            <person name="Bluhm B."/>
            <person name="Cannon C."/>
            <person name="Castanera R."/>
            <person name="Culley D."/>
            <person name="Daum C."/>
            <person name="Ezra D."/>
            <person name="Gonzalez J."/>
            <person name="Henrissat B."/>
            <person name="Kuo A."/>
            <person name="Liang C."/>
            <person name="Lipzen A."/>
            <person name="Lutzoni F."/>
            <person name="Magnuson J."/>
            <person name="Mondo S."/>
            <person name="Nolan M."/>
            <person name="Ohm R."/>
            <person name="Pangilinan J."/>
            <person name="Park H.-J."/>
            <person name="Ramirez L."/>
            <person name="Alfaro M."/>
            <person name="Sun H."/>
            <person name="Tritt A."/>
            <person name="Yoshinaga Y."/>
            <person name="Zwiers L.-H."/>
            <person name="Turgeon B."/>
            <person name="Goodwin S."/>
            <person name="Spatafora J."/>
            <person name="Crous P."/>
            <person name="Grigoriev I."/>
        </authorList>
    </citation>
    <scope>NUCLEOTIDE SEQUENCE</scope>
    <source>
        <strain evidence="4">CBS 109.77</strain>
    </source>
</reference>
<accession>A0A6A6WSE3</accession>
<evidence type="ECO:0000313" key="4">
    <source>
        <dbReference type="EMBL" id="KAF2787060.1"/>
    </source>
</evidence>
<keyword evidence="1" id="KW-0479">Metal-binding</keyword>
<dbReference type="GO" id="GO:0008270">
    <property type="term" value="F:zinc ion binding"/>
    <property type="evidence" value="ECO:0007669"/>
    <property type="project" value="UniProtKB-KW"/>
</dbReference>
<keyword evidence="1" id="KW-0862">Zinc</keyword>
<organism evidence="4 5">
    <name type="scientific">Melanomma pulvis-pyrius CBS 109.77</name>
    <dbReference type="NCBI Taxonomy" id="1314802"/>
    <lineage>
        <taxon>Eukaryota</taxon>
        <taxon>Fungi</taxon>
        <taxon>Dikarya</taxon>
        <taxon>Ascomycota</taxon>
        <taxon>Pezizomycotina</taxon>
        <taxon>Dothideomycetes</taxon>
        <taxon>Pleosporomycetidae</taxon>
        <taxon>Pleosporales</taxon>
        <taxon>Melanommataceae</taxon>
        <taxon>Melanomma</taxon>
    </lineage>
</organism>
<evidence type="ECO:0000256" key="1">
    <source>
        <dbReference type="PROSITE-ProRule" id="PRU00723"/>
    </source>
</evidence>
<evidence type="ECO:0000259" key="3">
    <source>
        <dbReference type="PROSITE" id="PS50103"/>
    </source>
</evidence>
<gene>
    <name evidence="4" type="ORF">K505DRAFT_397486</name>
</gene>